<keyword evidence="4 7" id="KW-0256">Endoplasmic reticulum</keyword>
<dbReference type="Proteomes" id="UP000757232">
    <property type="component" value="Unassembled WGS sequence"/>
</dbReference>
<dbReference type="SUPFAM" id="SSF144091">
    <property type="entry name" value="Rhomboid-like"/>
    <property type="match status" value="1"/>
</dbReference>
<sequence length="251" mass="27271">MDEIRKIPPVTRFLCASTLGISLPVNLGMLSVYRIVFVKDAITQKLEIWRPFTSLFFGGGGFQFLFDFIMLYRNSSSLESAHYTGRSADYAWQTFLNSLAILALNIPLNSFIHFRPLLISLITLSAYLDPLGVTSLFGLISIPHKYLPYALVAMDLFIAGPSAAAQALTGVISGYGWWYLVHSTDSGRPGAAFARAPQWLADYMDQRGEGVVPGVGRVLNAGGQRTASAGRSAARSVPGYNWGSGHRLGGS</sequence>
<evidence type="ECO:0000256" key="2">
    <source>
        <dbReference type="ARBA" id="ARBA00008917"/>
    </source>
</evidence>
<keyword evidence="3 7" id="KW-0812">Transmembrane</keyword>
<evidence type="ECO:0000313" key="9">
    <source>
        <dbReference type="Proteomes" id="UP000757232"/>
    </source>
</evidence>
<gene>
    <name evidence="8" type="ORF">A7U60_g7984</name>
</gene>
<evidence type="ECO:0000256" key="7">
    <source>
        <dbReference type="RuleBase" id="RU363059"/>
    </source>
</evidence>
<organism evidence="8 9">
    <name type="scientific">Sanghuangporus baumii</name>
    <name type="common">Phellinus baumii</name>
    <dbReference type="NCBI Taxonomy" id="108892"/>
    <lineage>
        <taxon>Eukaryota</taxon>
        <taxon>Fungi</taxon>
        <taxon>Dikarya</taxon>
        <taxon>Basidiomycota</taxon>
        <taxon>Agaricomycotina</taxon>
        <taxon>Agaricomycetes</taxon>
        <taxon>Hymenochaetales</taxon>
        <taxon>Hymenochaetaceae</taxon>
        <taxon>Sanghuangporus</taxon>
    </lineage>
</organism>
<evidence type="ECO:0000256" key="4">
    <source>
        <dbReference type="ARBA" id="ARBA00022824"/>
    </source>
</evidence>
<keyword evidence="6 7" id="KW-0472">Membrane</keyword>
<evidence type="ECO:0000256" key="5">
    <source>
        <dbReference type="ARBA" id="ARBA00022989"/>
    </source>
</evidence>
<dbReference type="OrthoDB" id="1716531at2759"/>
<dbReference type="PANTHER" id="PTHR11009">
    <property type="entry name" value="DER1-LIKE PROTEIN, DERLIN"/>
    <property type="match status" value="1"/>
</dbReference>
<proteinExistence type="inferred from homology"/>
<feature type="transmembrane region" description="Helical" evidence="7">
    <location>
        <begin position="12"/>
        <end position="36"/>
    </location>
</feature>
<evidence type="ECO:0000256" key="1">
    <source>
        <dbReference type="ARBA" id="ARBA00004477"/>
    </source>
</evidence>
<keyword evidence="9" id="KW-1185">Reference proteome</keyword>
<evidence type="ECO:0000256" key="3">
    <source>
        <dbReference type="ARBA" id="ARBA00022692"/>
    </source>
</evidence>
<feature type="transmembrane region" description="Helical" evidence="7">
    <location>
        <begin position="90"/>
        <end position="112"/>
    </location>
</feature>
<dbReference type="AlphaFoldDB" id="A0A9Q5HSJ1"/>
<comment type="similarity">
    <text evidence="2 7">Belongs to the derlin family.</text>
</comment>
<feature type="transmembrane region" description="Helical" evidence="7">
    <location>
        <begin position="118"/>
        <end position="140"/>
    </location>
</feature>
<dbReference type="GO" id="GO:0005789">
    <property type="term" value="C:endoplasmic reticulum membrane"/>
    <property type="evidence" value="ECO:0007669"/>
    <property type="project" value="UniProtKB-SubCell"/>
</dbReference>
<dbReference type="InterPro" id="IPR035952">
    <property type="entry name" value="Rhomboid-like_sf"/>
</dbReference>
<dbReference type="InterPro" id="IPR007599">
    <property type="entry name" value="DER1"/>
</dbReference>
<evidence type="ECO:0000313" key="8">
    <source>
        <dbReference type="EMBL" id="OCB85027.1"/>
    </source>
</evidence>
<comment type="function">
    <text evidence="7">May be involved in the degradation of misfolded endoplasmic reticulum (ER) luminal proteins.</text>
</comment>
<name>A0A9Q5HSJ1_SANBA</name>
<reference evidence="8" key="1">
    <citation type="submission" date="2016-06" db="EMBL/GenBank/DDBJ databases">
        <title>Draft Genome sequence of the fungus Inonotus baumii.</title>
        <authorList>
            <person name="Zhu H."/>
            <person name="Lin W."/>
        </authorList>
    </citation>
    <scope>NUCLEOTIDE SEQUENCE</scope>
    <source>
        <strain evidence="8">821</strain>
    </source>
</reference>
<evidence type="ECO:0000256" key="6">
    <source>
        <dbReference type="ARBA" id="ARBA00023136"/>
    </source>
</evidence>
<feature type="transmembrane region" description="Helical" evidence="7">
    <location>
        <begin position="152"/>
        <end position="178"/>
    </location>
</feature>
<feature type="transmembrane region" description="Helical" evidence="7">
    <location>
        <begin position="48"/>
        <end position="69"/>
    </location>
</feature>
<keyword evidence="5 7" id="KW-1133">Transmembrane helix</keyword>
<protein>
    <recommendedName>
        <fullName evidence="7">Derlin</fullName>
    </recommendedName>
</protein>
<comment type="caution">
    <text evidence="8">The sequence shown here is derived from an EMBL/GenBank/DDBJ whole genome shotgun (WGS) entry which is preliminary data.</text>
</comment>
<dbReference type="EMBL" id="LNZH02000212">
    <property type="protein sequence ID" value="OCB85027.1"/>
    <property type="molecule type" value="Genomic_DNA"/>
</dbReference>
<dbReference type="GO" id="GO:0006950">
    <property type="term" value="P:response to stress"/>
    <property type="evidence" value="ECO:0007669"/>
    <property type="project" value="UniProtKB-ARBA"/>
</dbReference>
<comment type="subcellular location">
    <subcellularLocation>
        <location evidence="1 7">Endoplasmic reticulum membrane</location>
        <topology evidence="1 7">Multi-pass membrane protein</topology>
    </subcellularLocation>
</comment>
<dbReference type="Pfam" id="PF04511">
    <property type="entry name" value="DER1"/>
    <property type="match status" value="1"/>
</dbReference>
<accession>A0A9Q5HSJ1</accession>